<dbReference type="InterPro" id="IPR007813">
    <property type="entry name" value="PilN"/>
</dbReference>
<accession>A0A0G1DHU2</accession>
<comment type="caution">
    <text evidence="1">The sequence shown here is derived from an EMBL/GenBank/DDBJ whole genome shotgun (WGS) entry which is preliminary data.</text>
</comment>
<dbReference type="InterPro" id="IPR052534">
    <property type="entry name" value="Extracell_DNA_Util/SecSys_Comp"/>
</dbReference>
<evidence type="ECO:0000313" key="2">
    <source>
        <dbReference type="Proteomes" id="UP000034090"/>
    </source>
</evidence>
<reference evidence="1 2" key="1">
    <citation type="journal article" date="2015" name="Nature">
        <title>rRNA introns, odd ribosomes, and small enigmatic genomes across a large radiation of phyla.</title>
        <authorList>
            <person name="Brown C.T."/>
            <person name="Hug L.A."/>
            <person name="Thomas B.C."/>
            <person name="Sharon I."/>
            <person name="Castelle C.J."/>
            <person name="Singh A."/>
            <person name="Wilkins M.J."/>
            <person name="Williams K.H."/>
            <person name="Banfield J.F."/>
        </authorList>
    </citation>
    <scope>NUCLEOTIDE SEQUENCE [LARGE SCALE GENOMIC DNA]</scope>
</reference>
<sequence>MPAKEKPKRVINLLPKDEFEVSTAGRVLKWAITTFRMIVISVEIVVVGSFLARFSFDAKNADLDHSLEQKSSYIASFSEFEREFKNIQAKAEVLTEYTASQNQRVPTITSIVSKIPGDIQLTSLRVTDEDINISGQTTSEQSISQLIVNLKKDELFTDIALTEIGTQRDTPFVKFSLKIEIKT</sequence>
<dbReference type="Pfam" id="PF05137">
    <property type="entry name" value="PilN"/>
    <property type="match status" value="1"/>
</dbReference>
<protein>
    <submittedName>
        <fullName evidence="1">Fimbrial assembly family protein</fullName>
    </submittedName>
</protein>
<dbReference type="AlphaFoldDB" id="A0A0G1DHU2"/>
<evidence type="ECO:0000313" key="1">
    <source>
        <dbReference type="EMBL" id="KKS97435.1"/>
    </source>
</evidence>
<proteinExistence type="predicted"/>
<dbReference type="PANTHER" id="PTHR40278">
    <property type="entry name" value="DNA UTILIZATION PROTEIN HOFN"/>
    <property type="match status" value="1"/>
</dbReference>
<name>A0A0G1DHU2_9BACT</name>
<gene>
    <name evidence="1" type="ORF">UV74_C0013G0557</name>
</gene>
<dbReference type="PANTHER" id="PTHR40278:SF1">
    <property type="entry name" value="DNA UTILIZATION PROTEIN HOFN"/>
    <property type="match status" value="1"/>
</dbReference>
<dbReference type="EMBL" id="LCFQ01000013">
    <property type="protein sequence ID" value="KKS97435.1"/>
    <property type="molecule type" value="Genomic_DNA"/>
</dbReference>
<dbReference type="STRING" id="1618578.UV74_C0013G0557"/>
<dbReference type="Proteomes" id="UP000034090">
    <property type="component" value="Unassembled WGS sequence"/>
</dbReference>
<organism evidence="1 2">
    <name type="scientific">Candidatus Woesebacteria bacterium GW2011_GWB1_43_14</name>
    <dbReference type="NCBI Taxonomy" id="1618578"/>
    <lineage>
        <taxon>Bacteria</taxon>
        <taxon>Candidatus Woeseibacteriota</taxon>
    </lineage>
</organism>